<protein>
    <submittedName>
        <fullName evidence="2">Alpha/beta fold hydrolase</fullName>
    </submittedName>
</protein>
<keyword evidence="3" id="KW-1185">Reference proteome</keyword>
<dbReference type="Gene3D" id="3.40.50.1820">
    <property type="entry name" value="alpha/beta hydrolase"/>
    <property type="match status" value="1"/>
</dbReference>
<dbReference type="Proteomes" id="UP000441336">
    <property type="component" value="Unassembled WGS sequence"/>
</dbReference>
<reference evidence="2 3" key="1">
    <citation type="submission" date="2019-12" db="EMBL/GenBank/DDBJ databases">
        <title>Hymenobacter sp. HMF4947 Genome sequencing and assembly.</title>
        <authorList>
            <person name="Kang H."/>
            <person name="Cha I."/>
            <person name="Kim H."/>
            <person name="Joh K."/>
        </authorList>
    </citation>
    <scope>NUCLEOTIDE SEQUENCE [LARGE SCALE GENOMIC DNA]</scope>
    <source>
        <strain evidence="2 3">HMF4947</strain>
    </source>
</reference>
<name>A0A7K1TGL5_9BACT</name>
<evidence type="ECO:0000313" key="3">
    <source>
        <dbReference type="Proteomes" id="UP000441336"/>
    </source>
</evidence>
<dbReference type="Pfam" id="PF12697">
    <property type="entry name" value="Abhydrolase_6"/>
    <property type="match status" value="1"/>
</dbReference>
<dbReference type="RefSeq" id="WP_157566662.1">
    <property type="nucleotide sequence ID" value="NZ_WQKZ01000003.1"/>
</dbReference>
<comment type="caution">
    <text evidence="2">The sequence shown here is derived from an EMBL/GenBank/DDBJ whole genome shotgun (WGS) entry which is preliminary data.</text>
</comment>
<accession>A0A7K1TGL5</accession>
<evidence type="ECO:0000313" key="2">
    <source>
        <dbReference type="EMBL" id="MVN77540.1"/>
    </source>
</evidence>
<dbReference type="InterPro" id="IPR029058">
    <property type="entry name" value="AB_hydrolase_fold"/>
</dbReference>
<dbReference type="InterPro" id="IPR000073">
    <property type="entry name" value="AB_hydrolase_1"/>
</dbReference>
<dbReference type="EMBL" id="WQKZ01000003">
    <property type="protein sequence ID" value="MVN77540.1"/>
    <property type="molecule type" value="Genomic_DNA"/>
</dbReference>
<dbReference type="InterPro" id="IPR050228">
    <property type="entry name" value="Carboxylesterase_BioH"/>
</dbReference>
<gene>
    <name evidence="2" type="ORF">GO988_14485</name>
</gene>
<organism evidence="2 3">
    <name type="scientific">Hymenobacter ginkgonis</name>
    <dbReference type="NCBI Taxonomy" id="2682976"/>
    <lineage>
        <taxon>Bacteria</taxon>
        <taxon>Pseudomonadati</taxon>
        <taxon>Bacteroidota</taxon>
        <taxon>Cytophagia</taxon>
        <taxon>Cytophagales</taxon>
        <taxon>Hymenobacteraceae</taxon>
        <taxon>Hymenobacter</taxon>
    </lineage>
</organism>
<dbReference type="PANTHER" id="PTHR43194:SF2">
    <property type="entry name" value="PEROXISOMAL MEMBRANE PROTEIN LPX1"/>
    <property type="match status" value="1"/>
</dbReference>
<feature type="domain" description="AB hydrolase-1" evidence="1">
    <location>
        <begin position="9"/>
        <end position="245"/>
    </location>
</feature>
<dbReference type="GO" id="GO:0016787">
    <property type="term" value="F:hydrolase activity"/>
    <property type="evidence" value="ECO:0007669"/>
    <property type="project" value="UniProtKB-KW"/>
</dbReference>
<sequence>MKTTPSSTIVFITGAFVSSSCWDEWRAFFTSYGYHCLVPAWPHKDAPAPELRRRQPDAQVAATRLRQLTEYYANFVAQLPEKPILIGHSMGGLLTQLLLQRDLAAAGVAIHSVPPQGVITFKWSFYRSVWGPLGYFTPVAQSFLMSFGQWQYAFTNGMPLAAQRAAYEQFAVPESKHVSRDGLTAAAKIDFRRPHAPLLFLAGSTDHIIPASLNYSNYRRYQHAGSVTTYRELPGRNHFVLGQPTWREDALCVLAWLQQLAAGLEVAADKRALAQAIGH</sequence>
<evidence type="ECO:0000259" key="1">
    <source>
        <dbReference type="Pfam" id="PF12697"/>
    </source>
</evidence>
<keyword evidence="2" id="KW-0378">Hydrolase</keyword>
<dbReference type="PANTHER" id="PTHR43194">
    <property type="entry name" value="HYDROLASE ALPHA/BETA FOLD FAMILY"/>
    <property type="match status" value="1"/>
</dbReference>
<dbReference type="SUPFAM" id="SSF53474">
    <property type="entry name" value="alpha/beta-Hydrolases"/>
    <property type="match status" value="1"/>
</dbReference>
<dbReference type="PROSITE" id="PS51257">
    <property type="entry name" value="PROKAR_LIPOPROTEIN"/>
    <property type="match status" value="1"/>
</dbReference>
<proteinExistence type="predicted"/>
<dbReference type="AlphaFoldDB" id="A0A7K1TGL5"/>